<gene>
    <name evidence="12" type="ORF">EXIGLDRAFT_649281</name>
</gene>
<comment type="catalytic activity">
    <reaction evidence="8">
        <text>N-terminal L-seryl-L-prolyl-L-lysyl-[protein] + 3 S-adenosyl-L-methionine = N-terminal N,N,N-trimethyl-L-seryl-L-prolyl-L-lysyl-[protein] + 3 S-adenosyl-L-homocysteine + 3 H(+)</text>
        <dbReference type="Rhea" id="RHEA:54724"/>
        <dbReference type="Rhea" id="RHEA-COMP:13789"/>
        <dbReference type="Rhea" id="RHEA-COMP:13973"/>
        <dbReference type="ChEBI" id="CHEBI:15378"/>
        <dbReference type="ChEBI" id="CHEBI:57856"/>
        <dbReference type="ChEBI" id="CHEBI:59789"/>
        <dbReference type="ChEBI" id="CHEBI:138061"/>
        <dbReference type="ChEBI" id="CHEBI:138317"/>
        <dbReference type="EC" id="2.1.1.244"/>
    </reaction>
</comment>
<evidence type="ECO:0000256" key="5">
    <source>
        <dbReference type="ARBA" id="ARBA00039112"/>
    </source>
</evidence>
<keyword evidence="3" id="KW-0808">Transferase</keyword>
<proteinExistence type="inferred from homology"/>
<feature type="binding site" evidence="11">
    <location>
        <position position="87"/>
    </location>
    <ligand>
        <name>S-adenosyl-L-methionine</name>
        <dbReference type="ChEBI" id="CHEBI:59789"/>
    </ligand>
</feature>
<evidence type="ECO:0000256" key="7">
    <source>
        <dbReference type="ARBA" id="ARBA00043129"/>
    </source>
</evidence>
<dbReference type="EC" id="2.1.1.244" evidence="5"/>
<evidence type="ECO:0000256" key="9">
    <source>
        <dbReference type="ARBA" id="ARBA00047885"/>
    </source>
</evidence>
<keyword evidence="4 11" id="KW-0949">S-adenosyl-L-methionine</keyword>
<comment type="catalytic activity">
    <reaction evidence="9">
        <text>N-terminal L-prolyl-L-prolyl-L-lysyl-[protein] + 2 S-adenosyl-L-methionine = N-terminal N,N-dimethyl-L-prolyl-L-prolyl-L-lysyl-[protein] + 2 S-adenosyl-L-homocysteine + 2 H(+)</text>
        <dbReference type="Rhea" id="RHEA:54736"/>
        <dbReference type="Rhea" id="RHEA-COMP:13787"/>
        <dbReference type="Rhea" id="RHEA-COMP:13974"/>
        <dbReference type="ChEBI" id="CHEBI:15378"/>
        <dbReference type="ChEBI" id="CHEBI:57856"/>
        <dbReference type="ChEBI" id="CHEBI:59789"/>
        <dbReference type="ChEBI" id="CHEBI:138059"/>
        <dbReference type="ChEBI" id="CHEBI:138318"/>
        <dbReference type="EC" id="2.1.1.244"/>
    </reaction>
</comment>
<dbReference type="CDD" id="cd02440">
    <property type="entry name" value="AdoMet_MTases"/>
    <property type="match status" value="1"/>
</dbReference>
<evidence type="ECO:0000256" key="10">
    <source>
        <dbReference type="ARBA" id="ARBA00048167"/>
    </source>
</evidence>
<dbReference type="AlphaFoldDB" id="A0A166ABK4"/>
<dbReference type="PANTHER" id="PTHR12753">
    <property type="entry name" value="AD-003 - RELATED"/>
    <property type="match status" value="1"/>
</dbReference>
<dbReference type="OrthoDB" id="1298661at2759"/>
<dbReference type="EMBL" id="KV426049">
    <property type="protein sequence ID" value="KZV90409.1"/>
    <property type="molecule type" value="Genomic_DNA"/>
</dbReference>
<accession>A0A166ABK4</accession>
<feature type="binding site" evidence="11">
    <location>
        <position position="176"/>
    </location>
    <ligand>
        <name>S-adenosyl-L-methionine</name>
        <dbReference type="ChEBI" id="CHEBI:59789"/>
    </ligand>
</feature>
<dbReference type="InParanoid" id="A0A166ABK4"/>
<comment type="catalytic activity">
    <reaction evidence="10">
        <text>N-terminal L-alanyl-L-prolyl-L-lysyl-[protein] + 3 S-adenosyl-L-methionine = N-terminal N,N,N-trimethyl-L-alanyl-L-prolyl-L-lysyl-[protein] + 3 S-adenosyl-L-homocysteine + 3 H(+)</text>
        <dbReference type="Rhea" id="RHEA:54712"/>
        <dbReference type="Rhea" id="RHEA-COMP:13785"/>
        <dbReference type="Rhea" id="RHEA-COMP:13971"/>
        <dbReference type="ChEBI" id="CHEBI:15378"/>
        <dbReference type="ChEBI" id="CHEBI:57856"/>
        <dbReference type="ChEBI" id="CHEBI:59789"/>
        <dbReference type="ChEBI" id="CHEBI:138057"/>
        <dbReference type="ChEBI" id="CHEBI:138315"/>
        <dbReference type="EC" id="2.1.1.244"/>
    </reaction>
</comment>
<feature type="binding site" evidence="11">
    <location>
        <begin position="137"/>
        <end position="138"/>
    </location>
    <ligand>
        <name>S-adenosyl-L-methionine</name>
        <dbReference type="ChEBI" id="CHEBI:59789"/>
    </ligand>
</feature>
<evidence type="ECO:0000256" key="1">
    <source>
        <dbReference type="ARBA" id="ARBA00009059"/>
    </source>
</evidence>
<reference evidence="12 13" key="1">
    <citation type="journal article" date="2016" name="Mol. Biol. Evol.">
        <title>Comparative Genomics of Early-Diverging Mushroom-Forming Fungi Provides Insights into the Origins of Lignocellulose Decay Capabilities.</title>
        <authorList>
            <person name="Nagy L.G."/>
            <person name="Riley R."/>
            <person name="Tritt A."/>
            <person name="Adam C."/>
            <person name="Daum C."/>
            <person name="Floudas D."/>
            <person name="Sun H."/>
            <person name="Yadav J.S."/>
            <person name="Pangilinan J."/>
            <person name="Larsson K.H."/>
            <person name="Matsuura K."/>
            <person name="Barry K."/>
            <person name="Labutti K."/>
            <person name="Kuo R."/>
            <person name="Ohm R.A."/>
            <person name="Bhattacharya S.S."/>
            <person name="Shirouzu T."/>
            <person name="Yoshinaga Y."/>
            <person name="Martin F.M."/>
            <person name="Grigoriev I.V."/>
            <person name="Hibbett D.S."/>
        </authorList>
    </citation>
    <scope>NUCLEOTIDE SEQUENCE [LARGE SCALE GENOMIC DNA]</scope>
    <source>
        <strain evidence="12 13">HHB12029</strain>
    </source>
</reference>
<dbReference type="GO" id="GO:0032259">
    <property type="term" value="P:methylation"/>
    <property type="evidence" value="ECO:0007669"/>
    <property type="project" value="UniProtKB-KW"/>
</dbReference>
<dbReference type="PANTHER" id="PTHR12753:SF0">
    <property type="entry name" value="ALPHA N-TERMINAL PROTEIN METHYLTRANSFERASE 1"/>
    <property type="match status" value="1"/>
</dbReference>
<sequence>MSEDDLKPKVKDGLDYWETQPATLDGVLGGFGNGTLPYVDALSSRQFLMSLRPELCLVPSALKPLAAPKTRTKRRTRALDIGAGIGRVTQDVLIHLVDEVVLVEPVPKFIAQAQSRSPLFKGIAEKQKGILFVKSTLQDFDPRQPPDETDAKKVFAHAGASFKKDDEPGYDVAWMQWCLGHMSDNELVQLLKATRASLREAIEDDPRTAGLIVVKENCCSETSDGKPVTVWSEEDSSVTRSNLAWIKCFHDAGLTVLRNEVQGGFPEGLYPVRMWALR</sequence>
<dbReference type="GO" id="GO:0005737">
    <property type="term" value="C:cytoplasm"/>
    <property type="evidence" value="ECO:0007669"/>
    <property type="project" value="TreeGrafter"/>
</dbReference>
<evidence type="ECO:0000256" key="6">
    <source>
        <dbReference type="ARBA" id="ARBA00039449"/>
    </source>
</evidence>
<keyword evidence="13" id="KW-1185">Reference proteome</keyword>
<dbReference type="InterPro" id="IPR029063">
    <property type="entry name" value="SAM-dependent_MTases_sf"/>
</dbReference>
<dbReference type="Pfam" id="PF05891">
    <property type="entry name" value="Methyltransf_PK"/>
    <property type="match status" value="1"/>
</dbReference>
<keyword evidence="2" id="KW-0489">Methyltransferase</keyword>
<evidence type="ECO:0000256" key="11">
    <source>
        <dbReference type="PIRSR" id="PIRSR016958-1"/>
    </source>
</evidence>
<name>A0A166ABK4_EXIGL</name>
<protein>
    <recommendedName>
        <fullName evidence="6">Alpha N-terminal protein methyltransferase 1</fullName>
        <ecNumber evidence="5">2.1.1.244</ecNumber>
    </recommendedName>
    <alternativeName>
        <fullName evidence="7">X-Pro-Lys N-terminal protein methyltransferase 1</fullName>
    </alternativeName>
</protein>
<dbReference type="Gene3D" id="3.40.50.150">
    <property type="entry name" value="Vaccinia Virus protein VP39"/>
    <property type="match status" value="1"/>
</dbReference>
<dbReference type="FunCoup" id="A0A166ABK4">
    <property type="interactions" value="589"/>
</dbReference>
<evidence type="ECO:0000313" key="13">
    <source>
        <dbReference type="Proteomes" id="UP000077266"/>
    </source>
</evidence>
<feature type="binding site" evidence="11">
    <location>
        <position position="82"/>
    </location>
    <ligand>
        <name>S-adenosyl-L-methionine</name>
        <dbReference type="ChEBI" id="CHEBI:59789"/>
    </ligand>
</feature>
<comment type="similarity">
    <text evidence="1">Belongs to the methyltransferase superfamily. NTM1 family.</text>
</comment>
<dbReference type="Proteomes" id="UP000077266">
    <property type="component" value="Unassembled WGS sequence"/>
</dbReference>
<evidence type="ECO:0000256" key="3">
    <source>
        <dbReference type="ARBA" id="ARBA00022679"/>
    </source>
</evidence>
<evidence type="ECO:0000256" key="8">
    <source>
        <dbReference type="ARBA" id="ARBA00047306"/>
    </source>
</evidence>
<dbReference type="GO" id="GO:0071885">
    <property type="term" value="F:N-terminal protein N-methyltransferase activity"/>
    <property type="evidence" value="ECO:0007669"/>
    <property type="project" value="UniProtKB-EC"/>
</dbReference>
<dbReference type="SUPFAM" id="SSF53335">
    <property type="entry name" value="S-adenosyl-L-methionine-dependent methyltransferases"/>
    <property type="match status" value="1"/>
</dbReference>
<evidence type="ECO:0000313" key="12">
    <source>
        <dbReference type="EMBL" id="KZV90409.1"/>
    </source>
</evidence>
<organism evidence="12 13">
    <name type="scientific">Exidia glandulosa HHB12029</name>
    <dbReference type="NCBI Taxonomy" id="1314781"/>
    <lineage>
        <taxon>Eukaryota</taxon>
        <taxon>Fungi</taxon>
        <taxon>Dikarya</taxon>
        <taxon>Basidiomycota</taxon>
        <taxon>Agaricomycotina</taxon>
        <taxon>Agaricomycetes</taxon>
        <taxon>Auriculariales</taxon>
        <taxon>Exidiaceae</taxon>
        <taxon>Exidia</taxon>
    </lineage>
</organism>
<evidence type="ECO:0000256" key="2">
    <source>
        <dbReference type="ARBA" id="ARBA00022603"/>
    </source>
</evidence>
<evidence type="ECO:0000256" key="4">
    <source>
        <dbReference type="ARBA" id="ARBA00022691"/>
    </source>
</evidence>
<dbReference type="PIRSF" id="PIRSF016958">
    <property type="entry name" value="DUF858_MeTrfase_lik"/>
    <property type="match status" value="1"/>
</dbReference>
<dbReference type="InterPro" id="IPR008576">
    <property type="entry name" value="MeTrfase_NTM1"/>
</dbReference>
<dbReference type="STRING" id="1314781.A0A166ABK4"/>